<sequence length="469" mass="49445">MIKHSTHFVFRGTILLLLGLIIGVVARAQGPALDPTFQPPVVTTVNNTGQFSAGIINDVVRQPDGKYIVGGQFTHINGIGVANLARLLPNGTLDATFLGSADAEVMTLVQQPDGKILVGGLFGRLSGGSRLYVGRLLPDGNLDAAFGPFASPASTGYHVSHIALQPDGGVLIGGEFNVRGPGSTSQRLARLTGSGQYDAGFQPNITGSAWTGALLIQPDGKILFGGLTSSYVPGTLLTRLLPNGAIDNTFTIHSTAFVSGYNELVLDQAGRIYAAGTNNSFGVRRYSSSGTLERTFLPMSNIGALAMQPNGRLLASTDVLNRLLPDGSVDAGFSSANGPTANGYSFIRRILVQPDGAILAAGAFTLPGSTTLTNLVRLTDANVLRVRAATDARLVVWPLPAHDELNIRWEGTPRAERVQLLDVLGRAVCTLDRPADEQRIAVRGLPAGTYQLQVLYADGSRATRRVVVQ</sequence>
<reference evidence="3" key="1">
    <citation type="journal article" date="2019" name="Int. J. Syst. Evol. Microbiol.">
        <title>The Global Catalogue of Microorganisms (GCM) 10K type strain sequencing project: providing services to taxonomists for standard genome sequencing and annotation.</title>
        <authorList>
            <consortium name="The Broad Institute Genomics Platform"/>
            <consortium name="The Broad Institute Genome Sequencing Center for Infectious Disease"/>
            <person name="Wu L."/>
            <person name="Ma J."/>
        </authorList>
    </citation>
    <scope>NUCLEOTIDE SEQUENCE [LARGE SCALE GENOMIC DNA]</scope>
    <source>
        <strain evidence="3">JCM 17924</strain>
    </source>
</reference>
<dbReference type="Pfam" id="PF18962">
    <property type="entry name" value="Por_Secre_tail"/>
    <property type="match status" value="1"/>
</dbReference>
<protein>
    <recommendedName>
        <fullName evidence="1">Secretion system C-terminal sorting domain-containing protein</fullName>
    </recommendedName>
</protein>
<dbReference type="NCBIfam" id="TIGR04183">
    <property type="entry name" value="Por_Secre_tail"/>
    <property type="match status" value="1"/>
</dbReference>
<evidence type="ECO:0000313" key="2">
    <source>
        <dbReference type="EMBL" id="GAA4380313.1"/>
    </source>
</evidence>
<dbReference type="InterPro" id="IPR013431">
    <property type="entry name" value="Delta_60_rpt"/>
</dbReference>
<keyword evidence="3" id="KW-1185">Reference proteome</keyword>
<dbReference type="Proteomes" id="UP001500454">
    <property type="component" value="Unassembled WGS sequence"/>
</dbReference>
<dbReference type="EMBL" id="BAABHA010000004">
    <property type="protein sequence ID" value="GAA4380313.1"/>
    <property type="molecule type" value="Genomic_DNA"/>
</dbReference>
<comment type="caution">
    <text evidence="2">The sequence shown here is derived from an EMBL/GenBank/DDBJ whole genome shotgun (WGS) entry which is preliminary data.</text>
</comment>
<accession>A0ABP8IZ90</accession>
<organism evidence="2 3">
    <name type="scientific">Hymenobacter koreensis</name>
    <dbReference type="NCBI Taxonomy" id="1084523"/>
    <lineage>
        <taxon>Bacteria</taxon>
        <taxon>Pseudomonadati</taxon>
        <taxon>Bacteroidota</taxon>
        <taxon>Cytophagia</taxon>
        <taxon>Cytophagales</taxon>
        <taxon>Hymenobacteraceae</taxon>
        <taxon>Hymenobacter</taxon>
    </lineage>
</organism>
<dbReference type="Pfam" id="PF17164">
    <property type="entry name" value="DUF5122"/>
    <property type="match status" value="5"/>
</dbReference>
<dbReference type="RefSeq" id="WP_345223510.1">
    <property type="nucleotide sequence ID" value="NZ_BAABHA010000004.1"/>
</dbReference>
<dbReference type="SUPFAM" id="SSF63829">
    <property type="entry name" value="Calcium-dependent phosphotriesterase"/>
    <property type="match status" value="2"/>
</dbReference>
<dbReference type="NCBIfam" id="TIGR02608">
    <property type="entry name" value="delta_60_rpt"/>
    <property type="match status" value="5"/>
</dbReference>
<evidence type="ECO:0000259" key="1">
    <source>
        <dbReference type="Pfam" id="PF18962"/>
    </source>
</evidence>
<gene>
    <name evidence="2" type="ORF">GCM10023186_18500</name>
</gene>
<dbReference type="Gene3D" id="2.80.10.50">
    <property type="match status" value="3"/>
</dbReference>
<evidence type="ECO:0000313" key="3">
    <source>
        <dbReference type="Proteomes" id="UP001500454"/>
    </source>
</evidence>
<dbReference type="InterPro" id="IPR026444">
    <property type="entry name" value="Secre_tail"/>
</dbReference>
<proteinExistence type="predicted"/>
<feature type="domain" description="Secretion system C-terminal sorting" evidence="1">
    <location>
        <begin position="396"/>
        <end position="467"/>
    </location>
</feature>
<name>A0ABP8IZ90_9BACT</name>